<evidence type="ECO:0000256" key="1">
    <source>
        <dbReference type="PROSITE-ProRule" id="PRU01388"/>
    </source>
</evidence>
<evidence type="ECO:0000259" key="3">
    <source>
        <dbReference type="Pfam" id="PF13764"/>
    </source>
</evidence>
<dbReference type="EMBL" id="JACGWJ010000013">
    <property type="protein sequence ID" value="KAL0377636.1"/>
    <property type="molecule type" value="Genomic_DNA"/>
</dbReference>
<feature type="domain" description="E3 ubiquitin ligase UBR4 C-terminal" evidence="3">
    <location>
        <begin position="781"/>
        <end position="1198"/>
    </location>
</feature>
<feature type="domain" description="E3 ubiquitin-protein ligase UBR4-like" evidence="4">
    <location>
        <begin position="6"/>
        <end position="74"/>
    </location>
</feature>
<feature type="compositionally biased region" description="Low complexity" evidence="2">
    <location>
        <begin position="277"/>
        <end position="287"/>
    </location>
</feature>
<dbReference type="InterPro" id="IPR025704">
    <property type="entry name" value="E3_Ub_ligase_UBR4_C"/>
</dbReference>
<dbReference type="Pfam" id="PF24079">
    <property type="entry name" value="UBR4"/>
    <property type="match status" value="1"/>
</dbReference>
<evidence type="ECO:0000259" key="4">
    <source>
        <dbReference type="Pfam" id="PF24079"/>
    </source>
</evidence>
<feature type="region of interest" description="Disordered" evidence="2">
    <location>
        <begin position="1093"/>
        <end position="1112"/>
    </location>
</feature>
<dbReference type="PROSITE" id="PS52043">
    <property type="entry name" value="UBR4_E3"/>
    <property type="match status" value="1"/>
</dbReference>
<accession>A0AAW2RDA4</accession>
<organism evidence="5">
    <name type="scientific">Sesamum radiatum</name>
    <name type="common">Black benniseed</name>
    <dbReference type="NCBI Taxonomy" id="300843"/>
    <lineage>
        <taxon>Eukaryota</taxon>
        <taxon>Viridiplantae</taxon>
        <taxon>Streptophyta</taxon>
        <taxon>Embryophyta</taxon>
        <taxon>Tracheophyta</taxon>
        <taxon>Spermatophyta</taxon>
        <taxon>Magnoliopsida</taxon>
        <taxon>eudicotyledons</taxon>
        <taxon>Gunneridae</taxon>
        <taxon>Pentapetalae</taxon>
        <taxon>asterids</taxon>
        <taxon>lamiids</taxon>
        <taxon>Lamiales</taxon>
        <taxon>Pedaliaceae</taxon>
        <taxon>Sesamum</taxon>
    </lineage>
</organism>
<feature type="compositionally biased region" description="Polar residues" evidence="2">
    <location>
        <begin position="1162"/>
        <end position="1175"/>
    </location>
</feature>
<reference evidence="5" key="2">
    <citation type="journal article" date="2024" name="Plant">
        <title>Genomic evolution and insights into agronomic trait innovations of Sesamum species.</title>
        <authorList>
            <person name="Miao H."/>
            <person name="Wang L."/>
            <person name="Qu L."/>
            <person name="Liu H."/>
            <person name="Sun Y."/>
            <person name="Le M."/>
            <person name="Wang Q."/>
            <person name="Wei S."/>
            <person name="Zheng Y."/>
            <person name="Lin W."/>
            <person name="Duan Y."/>
            <person name="Cao H."/>
            <person name="Xiong S."/>
            <person name="Wang X."/>
            <person name="Wei L."/>
            <person name="Li C."/>
            <person name="Ma Q."/>
            <person name="Ju M."/>
            <person name="Zhao R."/>
            <person name="Li G."/>
            <person name="Mu C."/>
            <person name="Tian Q."/>
            <person name="Mei H."/>
            <person name="Zhang T."/>
            <person name="Gao T."/>
            <person name="Zhang H."/>
        </authorList>
    </citation>
    <scope>NUCLEOTIDE SEQUENCE</scope>
    <source>
        <strain evidence="5">G02</strain>
    </source>
</reference>
<dbReference type="GO" id="GO:0009926">
    <property type="term" value="P:auxin polar transport"/>
    <property type="evidence" value="ECO:0007669"/>
    <property type="project" value="TreeGrafter"/>
</dbReference>
<sequence>MDSQQKDSQKDSQQKDSLQQMIVSLPGPSCKINRKIALLGVLYGEKCKAAFDSVSKSVQTLQGLRRVLMNYLHQKHSDNLAAASRFVVLRSPNSCYGCASTFVTQCLEILQVLSKHPSSKKQLVASGILRELFENNIHQGPKTARVQARAALCAFSEGDANAVAELNSLLQKKVVYCLEHHRSMDIALATREELMLLSDVCSLADEFWESRLRIVFQLLFKSIKLGAKHPAISEHVILPCLKIISHACTPPKPDAIDKDPAAGKPTPVSHLKDENSSYESGSSGLVSANRSMPESLEKNWDGASKTQDIQLLSYSEWEKGASYLDFVRRQYKVSQAGRVSQKSRPQRYDYLAMKYALRWKRRCKAAQSEIKLFELGSWVTELILSACSQSIRSEMCMLINLLCGQSSSRRFRLLNLLIFMRDQLLSDVLEALIVIRGLIVQKTKLISDCNRLLKDLLDSLLLEIYLGAAVQFDVHRNQSLDCPPMTVTYRLQVPLKLSSSHLSFIAWLFFYGYHNAAVQLTDHLSHLESMTPPHDVMSLKTTEPMIKELDEDREESQDPERLRDDLKSNQEQLVAVLNLLMLCCKTRENRRALLRLGALGLLLETARRAFSVDAMEPAEGILLIVESLTLEANESDNISVTPGVFTVSSEDAGSSEQAKKIVLMFLERLSHPSGLKKSSKQQRNTEMVARILPYLTYGEPAAMEVLIQHFDPYLQDWGEFDRLQKQFEDNPKDEKIAQQAAKQKFALENFVRVRITKDELLWREIERYNIGERDYWSCCEALEGLSMGHLATQRCIDEEGILPLLHALESVPGENEIGAKAENLLDTLIDKEGTDNGFLAEKVRQLRHTTRDEMRRLALRKREQLLQGLGMRQELTSDGGERIIVAKPVLEGFEDVEEEEDGLACMVCREGYRLRPTDLLGVYTYSKRVNLGVGSSGNARGDCVYTTVSHFNIIHFQCHQEAKRADAALKNPKKEWDGAALRNNETLCNNLFPLRGPSVPMGQYMRYVDQYWDYLNALGRADGSRLRLLTYDIVLMLARFATGASFSADSRGGGKESNAKFLPFMIQMARHLLDHDSSQQNNVVKSITTYLSSPASDSKFSTSPGTQHSAGTEETVQFMMVSSLLSESYESWLQHRRGFLQRGIYHAYMQRHGRSVLRGSPSLPSRQDSGSTSAGPSGETGGSDELFSTIQPMLVYTG</sequence>
<dbReference type="PANTHER" id="PTHR21725">
    <property type="entry name" value="E3 UBIQUITIN-PROTEIN LIGASE UBR4"/>
    <property type="match status" value="1"/>
</dbReference>
<dbReference type="GO" id="GO:0005829">
    <property type="term" value="C:cytosol"/>
    <property type="evidence" value="ECO:0007669"/>
    <property type="project" value="TreeGrafter"/>
</dbReference>
<dbReference type="GO" id="GO:0008270">
    <property type="term" value="F:zinc ion binding"/>
    <property type="evidence" value="ECO:0007669"/>
    <property type="project" value="UniProtKB-KW"/>
</dbReference>
<dbReference type="Pfam" id="PF13764">
    <property type="entry name" value="E3_UbLigase_R4"/>
    <property type="match status" value="2"/>
</dbReference>
<dbReference type="InterPro" id="IPR056530">
    <property type="entry name" value="UBR4-like_dom"/>
</dbReference>
<comment type="caution">
    <text evidence="5">The sequence shown here is derived from an EMBL/GenBank/DDBJ whole genome shotgun (WGS) entry which is preliminary data.</text>
</comment>
<keyword evidence="1" id="KW-0862">Zinc</keyword>
<dbReference type="PANTHER" id="PTHR21725:SF1">
    <property type="entry name" value="E3 UBIQUITIN-PROTEIN LIGASE UBR4"/>
    <property type="match status" value="1"/>
</dbReference>
<feature type="domain" description="E3 ubiquitin ligase UBR4 C-terminal" evidence="3">
    <location>
        <begin position="562"/>
        <end position="753"/>
    </location>
</feature>
<keyword evidence="1" id="KW-0863">Zinc-finger</keyword>
<keyword evidence="1" id="KW-0479">Metal-binding</keyword>
<proteinExistence type="inferred from homology"/>
<feature type="region of interest" description="UBR4 E3 catalytic module" evidence="1">
    <location>
        <begin position="773"/>
        <end position="1198"/>
    </location>
</feature>
<protein>
    <submittedName>
        <fullName evidence="5">Auxin transport protein BIG</fullName>
    </submittedName>
</protein>
<feature type="region of interest" description="Disordered" evidence="2">
    <location>
        <begin position="1156"/>
        <end position="1186"/>
    </location>
</feature>
<dbReference type="InterPro" id="IPR045189">
    <property type="entry name" value="UBR4-like"/>
</dbReference>
<comment type="similarity">
    <text evidence="1">Belongs to the UBR4 family.</text>
</comment>
<gene>
    <name evidence="5" type="ORF">Sradi_3069100</name>
</gene>
<reference evidence="5" key="1">
    <citation type="submission" date="2020-06" db="EMBL/GenBank/DDBJ databases">
        <authorList>
            <person name="Li T."/>
            <person name="Hu X."/>
            <person name="Zhang T."/>
            <person name="Song X."/>
            <person name="Zhang H."/>
            <person name="Dai N."/>
            <person name="Sheng W."/>
            <person name="Hou X."/>
            <person name="Wei L."/>
        </authorList>
    </citation>
    <scope>NUCLEOTIDE SEQUENCE</scope>
    <source>
        <strain evidence="5">G02</strain>
        <tissue evidence="5">Leaf</tissue>
    </source>
</reference>
<evidence type="ECO:0000256" key="2">
    <source>
        <dbReference type="SAM" id="MobiDB-lite"/>
    </source>
</evidence>
<evidence type="ECO:0000313" key="5">
    <source>
        <dbReference type="EMBL" id="KAL0377636.1"/>
    </source>
</evidence>
<name>A0AAW2RDA4_SESRA</name>
<dbReference type="AlphaFoldDB" id="A0AAW2RDA4"/>
<dbReference type="GO" id="GO:0009506">
    <property type="term" value="C:plasmodesma"/>
    <property type="evidence" value="ECO:0007669"/>
    <property type="project" value="TreeGrafter"/>
</dbReference>
<feature type="region of interest" description="Disordered" evidence="2">
    <location>
        <begin position="254"/>
        <end position="289"/>
    </location>
</feature>